<reference evidence="7" key="1">
    <citation type="submission" date="2017-12" db="EMBL/GenBank/DDBJ databases">
        <title>FDA dAtabase for Regulatory Grade micrObial Sequences (FDA-ARGOS): Supporting development and validation of Infectious Disease Dx tests.</title>
        <authorList>
            <person name="Hoffmann M."/>
            <person name="Allard M."/>
            <person name="Evans P."/>
            <person name="Brown E."/>
            <person name="Tallon L.J."/>
            <person name="Sadzewicz L."/>
            <person name="Sengamalay N."/>
            <person name="Ott S."/>
            <person name="Godinez A."/>
            <person name="Nagaraj S."/>
            <person name="Vavikolanu K."/>
            <person name="Aluvathingal J."/>
            <person name="Nadendla S."/>
            <person name="Hobson J."/>
            <person name="Sichtig H."/>
        </authorList>
    </citation>
    <scope>NUCLEOTIDE SEQUENCE [LARGE SCALE GENOMIC DNA]</scope>
    <source>
        <strain evidence="7">FDAARGOS_113</strain>
    </source>
</reference>
<keyword evidence="2 6" id="KW-0479">Metal-binding</keyword>
<evidence type="ECO:0000256" key="2">
    <source>
        <dbReference type="ARBA" id="ARBA00022723"/>
    </source>
</evidence>
<dbReference type="CDD" id="cd10803">
    <property type="entry name" value="YdjC_EF3048_like"/>
    <property type="match status" value="1"/>
</dbReference>
<keyword evidence="5 6" id="KW-0119">Carbohydrate metabolism</keyword>
<name>A0A2J9V329_VIBMI</name>
<dbReference type="GO" id="GO:0046872">
    <property type="term" value="F:metal ion binding"/>
    <property type="evidence" value="ECO:0007669"/>
    <property type="project" value="UniProtKB-KW"/>
</dbReference>
<feature type="binding site" evidence="6">
    <location>
        <position position="122"/>
    </location>
    <ligand>
        <name>Mg(2+)</name>
        <dbReference type="ChEBI" id="CHEBI:18420"/>
    </ligand>
</feature>
<dbReference type="SUPFAM" id="SSF88713">
    <property type="entry name" value="Glycoside hydrolase/deacetylase"/>
    <property type="match status" value="1"/>
</dbReference>
<dbReference type="GO" id="GO:0019213">
    <property type="term" value="F:deacetylase activity"/>
    <property type="evidence" value="ECO:0007669"/>
    <property type="project" value="TreeGrafter"/>
</dbReference>
<dbReference type="PANTHER" id="PTHR31609:SF1">
    <property type="entry name" value="CARBOHYDRATE DEACETYLASE"/>
    <property type="match status" value="1"/>
</dbReference>
<gene>
    <name evidence="7" type="ORF">AL544_019875</name>
</gene>
<evidence type="ECO:0000256" key="1">
    <source>
        <dbReference type="ARBA" id="ARBA00001946"/>
    </source>
</evidence>
<keyword evidence="8" id="KW-1185">Reference proteome</keyword>
<dbReference type="InterPro" id="IPR011330">
    <property type="entry name" value="Glyco_hydro/deAcase_b/a-brl"/>
</dbReference>
<evidence type="ECO:0000256" key="4">
    <source>
        <dbReference type="ARBA" id="ARBA00022842"/>
    </source>
</evidence>
<proteinExistence type="inferred from homology"/>
<organism evidence="7 8">
    <name type="scientific">Vibrio mimicus</name>
    <dbReference type="NCBI Taxonomy" id="674"/>
    <lineage>
        <taxon>Bacteria</taxon>
        <taxon>Pseudomonadati</taxon>
        <taxon>Pseudomonadota</taxon>
        <taxon>Gammaproteobacteria</taxon>
        <taxon>Vibrionales</taxon>
        <taxon>Vibrionaceae</taxon>
        <taxon>Vibrio</taxon>
    </lineage>
</organism>
<dbReference type="PANTHER" id="PTHR31609">
    <property type="entry name" value="YDJC DEACETYLASE FAMILY MEMBER"/>
    <property type="match status" value="1"/>
</dbReference>
<dbReference type="NCBIfam" id="NF002559">
    <property type="entry name" value="PRK02134.1"/>
    <property type="match status" value="1"/>
</dbReference>
<evidence type="ECO:0000313" key="7">
    <source>
        <dbReference type="EMBL" id="PNM58145.1"/>
    </source>
</evidence>
<comment type="cofactor">
    <cofactor evidence="1 6">
        <name>Mg(2+)</name>
        <dbReference type="ChEBI" id="CHEBI:18420"/>
    </cofactor>
</comment>
<sequence>MKVIFNADDFGLTPGVNEGIAKAHRDGVVKSTTLMVGMPAEQHAVELARQLPELKVGLHLRFTAGRPLTDERNLTDEKGVFTTYSDFWKRKDYQPMAIYNEAIAQVEHFLKLGLPLSHLDSHHHAHSHPQFESIIYDVAQKYHVPLRDVGLAGEEEFGCRYHFTDFFYDKRLGLQPLLNHLLELKARYDVVEVMCHPAYVDPLLEKCSGYTKQREEELRILTSSQLIQMLAAHDIEVTDYSALVFAPIQSCV</sequence>
<dbReference type="RefSeq" id="WP_000864250.1">
    <property type="nucleotide sequence ID" value="NZ_CAWMSS010000001.1"/>
</dbReference>
<dbReference type="EC" id="3.5.1.-" evidence="6"/>
<dbReference type="AlphaFoldDB" id="A0A2J9V329"/>
<keyword evidence="3 6" id="KW-0378">Hydrolase</keyword>
<comment type="function">
    <text evidence="6">Probably catalyzes the deacetylation of acetylated carbohydrates an important step in the degradation of oligosaccharides.</text>
</comment>
<dbReference type="GO" id="GO:0016811">
    <property type="term" value="F:hydrolase activity, acting on carbon-nitrogen (but not peptide) bonds, in linear amides"/>
    <property type="evidence" value="ECO:0007669"/>
    <property type="project" value="UniProtKB-UniRule"/>
</dbReference>
<dbReference type="InterPro" id="IPR006879">
    <property type="entry name" value="YdjC-like"/>
</dbReference>
<dbReference type="HAMAP" id="MF_01246">
    <property type="entry name" value="COD"/>
    <property type="match status" value="1"/>
</dbReference>
<evidence type="ECO:0000256" key="6">
    <source>
        <dbReference type="HAMAP-Rule" id="MF_01246"/>
    </source>
</evidence>
<protein>
    <recommendedName>
        <fullName evidence="6">Carbohydrate deacetylase</fullName>
        <ecNumber evidence="6">3.5.1.-</ecNumber>
    </recommendedName>
</protein>
<evidence type="ECO:0000313" key="8">
    <source>
        <dbReference type="Proteomes" id="UP000053748"/>
    </source>
</evidence>
<feature type="binding site" evidence="6">
    <location>
        <position position="59"/>
    </location>
    <ligand>
        <name>Mg(2+)</name>
        <dbReference type="ChEBI" id="CHEBI:18420"/>
    </ligand>
</feature>
<dbReference type="STRING" id="674.VM_08400"/>
<keyword evidence="4 6" id="KW-0460">Magnesium</keyword>
<dbReference type="Proteomes" id="UP000053748">
    <property type="component" value="Unassembled WGS sequence"/>
</dbReference>
<dbReference type="EMBL" id="LOSJ02000002">
    <property type="protein sequence ID" value="PNM58145.1"/>
    <property type="molecule type" value="Genomic_DNA"/>
</dbReference>
<dbReference type="OrthoDB" id="9774177at2"/>
<dbReference type="Gene3D" id="3.20.20.370">
    <property type="entry name" value="Glycoside hydrolase/deacetylase"/>
    <property type="match status" value="1"/>
</dbReference>
<dbReference type="Pfam" id="PF04794">
    <property type="entry name" value="YdjC"/>
    <property type="match status" value="1"/>
</dbReference>
<dbReference type="InterPro" id="IPR022948">
    <property type="entry name" value="COD_ChbG_bac"/>
</dbReference>
<accession>A0A2J9V329</accession>
<evidence type="ECO:0000256" key="5">
    <source>
        <dbReference type="ARBA" id="ARBA00023277"/>
    </source>
</evidence>
<comment type="subunit">
    <text evidence="6">Homodimer.</text>
</comment>
<evidence type="ECO:0000256" key="3">
    <source>
        <dbReference type="ARBA" id="ARBA00022801"/>
    </source>
</evidence>
<dbReference type="GO" id="GO:0000272">
    <property type="term" value="P:polysaccharide catabolic process"/>
    <property type="evidence" value="ECO:0007669"/>
    <property type="project" value="InterPro"/>
</dbReference>
<comment type="similarity">
    <text evidence="6">Belongs to the YdjC deacetylase family.</text>
</comment>
<comment type="caution">
    <text evidence="7">The sequence shown here is derived from an EMBL/GenBank/DDBJ whole genome shotgun (WGS) entry which is preliminary data.</text>
</comment>